<feature type="transmembrane region" description="Helical" evidence="2">
    <location>
        <begin position="12"/>
        <end position="35"/>
    </location>
</feature>
<feature type="region of interest" description="Disordered" evidence="1">
    <location>
        <begin position="42"/>
        <end position="368"/>
    </location>
</feature>
<evidence type="ECO:0000313" key="4">
    <source>
        <dbReference type="Proteomes" id="UP001195483"/>
    </source>
</evidence>
<evidence type="ECO:0000256" key="2">
    <source>
        <dbReference type="SAM" id="Phobius"/>
    </source>
</evidence>
<reference evidence="3" key="3">
    <citation type="submission" date="2023-05" db="EMBL/GenBank/DDBJ databases">
        <authorList>
            <person name="Smith C.H."/>
        </authorList>
    </citation>
    <scope>NUCLEOTIDE SEQUENCE</scope>
    <source>
        <strain evidence="3">CHS0354</strain>
        <tissue evidence="3">Mantle</tissue>
    </source>
</reference>
<organism evidence="3 4">
    <name type="scientific">Potamilus streckersoni</name>
    <dbReference type="NCBI Taxonomy" id="2493646"/>
    <lineage>
        <taxon>Eukaryota</taxon>
        <taxon>Metazoa</taxon>
        <taxon>Spiralia</taxon>
        <taxon>Lophotrochozoa</taxon>
        <taxon>Mollusca</taxon>
        <taxon>Bivalvia</taxon>
        <taxon>Autobranchia</taxon>
        <taxon>Heteroconchia</taxon>
        <taxon>Palaeoheterodonta</taxon>
        <taxon>Unionida</taxon>
        <taxon>Unionoidea</taxon>
        <taxon>Unionidae</taxon>
        <taxon>Ambleminae</taxon>
        <taxon>Lampsilini</taxon>
        <taxon>Potamilus</taxon>
    </lineage>
</organism>
<feature type="compositionally biased region" description="Low complexity" evidence="1">
    <location>
        <begin position="102"/>
        <end position="111"/>
    </location>
</feature>
<gene>
    <name evidence="3" type="ORF">CHS0354_029925</name>
</gene>
<name>A0AAE0RT48_9BIVA</name>
<protein>
    <submittedName>
        <fullName evidence="3">Uncharacterized protein</fullName>
    </submittedName>
</protein>
<feature type="compositionally biased region" description="Basic and acidic residues" evidence="1">
    <location>
        <begin position="177"/>
        <end position="189"/>
    </location>
</feature>
<comment type="caution">
    <text evidence="3">The sequence shown here is derived from an EMBL/GenBank/DDBJ whole genome shotgun (WGS) entry which is preliminary data.</text>
</comment>
<feature type="compositionally biased region" description="Low complexity" evidence="1">
    <location>
        <begin position="190"/>
        <end position="200"/>
    </location>
</feature>
<feature type="compositionally biased region" description="Low complexity" evidence="1">
    <location>
        <begin position="327"/>
        <end position="339"/>
    </location>
</feature>
<accession>A0AAE0RT48</accession>
<keyword evidence="2" id="KW-0812">Transmembrane</keyword>
<feature type="compositionally biased region" description="Basic and acidic residues" evidence="1">
    <location>
        <begin position="236"/>
        <end position="245"/>
    </location>
</feature>
<reference evidence="3" key="1">
    <citation type="journal article" date="2021" name="Genome Biol. Evol.">
        <title>A High-Quality Reference Genome for a Parasitic Bivalve with Doubly Uniparental Inheritance (Bivalvia: Unionida).</title>
        <authorList>
            <person name="Smith C.H."/>
        </authorList>
    </citation>
    <scope>NUCLEOTIDE SEQUENCE</scope>
    <source>
        <strain evidence="3">CHS0354</strain>
    </source>
</reference>
<sequence length="368" mass="40320">MSDGGGISGGALAGIAVAGVAVIMVIVGIIVYCFIASRKSNDKNSRPMRQVQKAPDIYVSSVSQKMDSRTPRVSTFPDPIKERDAKNQNRGYDNPTFKRSSSDSSSVDGNSSEGGRDLSPPRPSRRGYNNPGFSSDSSFEDSSSVDENGGKVDAYTAVSFEHEQRKQPQRHSLKAAKKNDILNGKDKGSSDSGSVRGGRSQRVNLDMPDSSRSQSRGDNLYPSRKPRSNSPLTMEILEKHDKTHDSSTSLSKARTESNETSTVTQTSLVTETETSGTISDRQRKFVKNASLRRNSPSRSSSHRRYKKDKEKEPNKHGSVRRSHRSRSTSPSSGSVSSSQRSRRSRSADKRLAKEQAILPIFKNPHSHA</sequence>
<evidence type="ECO:0000313" key="3">
    <source>
        <dbReference type="EMBL" id="KAK3579065.1"/>
    </source>
</evidence>
<feature type="compositionally biased region" description="Polar residues" evidence="1">
    <location>
        <begin position="246"/>
        <end position="279"/>
    </location>
</feature>
<keyword evidence="4" id="KW-1185">Reference proteome</keyword>
<evidence type="ECO:0000256" key="1">
    <source>
        <dbReference type="SAM" id="MobiDB-lite"/>
    </source>
</evidence>
<dbReference type="Proteomes" id="UP001195483">
    <property type="component" value="Unassembled WGS sequence"/>
</dbReference>
<keyword evidence="2" id="KW-1133">Transmembrane helix</keyword>
<feature type="compositionally biased region" description="Basic residues" evidence="1">
    <location>
        <begin position="317"/>
        <end position="326"/>
    </location>
</feature>
<keyword evidence="2" id="KW-0472">Membrane</keyword>
<feature type="compositionally biased region" description="Basic residues" evidence="1">
    <location>
        <begin position="167"/>
        <end position="176"/>
    </location>
</feature>
<proteinExistence type="predicted"/>
<dbReference type="AlphaFoldDB" id="A0AAE0RT48"/>
<dbReference type="EMBL" id="JAEAOA010001785">
    <property type="protein sequence ID" value="KAK3579065.1"/>
    <property type="molecule type" value="Genomic_DNA"/>
</dbReference>
<reference evidence="3" key="2">
    <citation type="journal article" date="2021" name="Genome Biol. Evol.">
        <title>Developing a high-quality reference genome for a parasitic bivalve with doubly uniparental inheritance (Bivalvia: Unionida).</title>
        <authorList>
            <person name="Smith C.H."/>
        </authorList>
    </citation>
    <scope>NUCLEOTIDE SEQUENCE</scope>
    <source>
        <strain evidence="3">CHS0354</strain>
        <tissue evidence="3">Mantle</tissue>
    </source>
</reference>
<feature type="compositionally biased region" description="Low complexity" evidence="1">
    <location>
        <begin position="133"/>
        <end position="147"/>
    </location>
</feature>